<evidence type="ECO:0000313" key="2">
    <source>
        <dbReference type="Proteomes" id="UP001213000"/>
    </source>
</evidence>
<sequence length="164" mass="18711">MTQCEIIKLIDETVRLKKGLPLIWLACSRPEARLQHTFTRIINCERIQLIVDDECRNDVDRYLRDGFFEIQLKYNIGPSWPSQEPYAAVSAGGDGHFIFAATALGFTGDDDYANPPERLDHLIAFLERVELLGRASCTGTRPMLGTFMLLKAKIYSVRDCLEWL</sequence>
<protein>
    <submittedName>
        <fullName evidence="1">Uncharacterized protein</fullName>
    </submittedName>
</protein>
<dbReference type="EMBL" id="JANIEX010000003">
    <property type="protein sequence ID" value="KAJ3576876.1"/>
    <property type="molecule type" value="Genomic_DNA"/>
</dbReference>
<proteinExistence type="predicted"/>
<accession>A0AAD5W2M3</accession>
<organism evidence="1 2">
    <name type="scientific">Leucocoprinus birnbaumii</name>
    <dbReference type="NCBI Taxonomy" id="56174"/>
    <lineage>
        <taxon>Eukaryota</taxon>
        <taxon>Fungi</taxon>
        <taxon>Dikarya</taxon>
        <taxon>Basidiomycota</taxon>
        <taxon>Agaricomycotina</taxon>
        <taxon>Agaricomycetes</taxon>
        <taxon>Agaricomycetidae</taxon>
        <taxon>Agaricales</taxon>
        <taxon>Agaricineae</taxon>
        <taxon>Agaricaceae</taxon>
        <taxon>Leucocoprinus</taxon>
    </lineage>
</organism>
<name>A0AAD5W2M3_9AGAR</name>
<reference evidence="1" key="1">
    <citation type="submission" date="2022-07" db="EMBL/GenBank/DDBJ databases">
        <title>Genome Sequence of Leucocoprinus birnbaumii.</title>
        <authorList>
            <person name="Buettner E."/>
        </authorList>
    </citation>
    <scope>NUCLEOTIDE SEQUENCE</scope>
    <source>
        <strain evidence="1">VT141</strain>
    </source>
</reference>
<keyword evidence="2" id="KW-1185">Reference proteome</keyword>
<comment type="caution">
    <text evidence="1">The sequence shown here is derived from an EMBL/GenBank/DDBJ whole genome shotgun (WGS) entry which is preliminary data.</text>
</comment>
<dbReference type="Proteomes" id="UP001213000">
    <property type="component" value="Unassembled WGS sequence"/>
</dbReference>
<gene>
    <name evidence="1" type="ORF">NP233_g107</name>
</gene>
<evidence type="ECO:0000313" key="1">
    <source>
        <dbReference type="EMBL" id="KAJ3576876.1"/>
    </source>
</evidence>
<dbReference type="AlphaFoldDB" id="A0AAD5W2M3"/>